<dbReference type="FunFam" id="3.40.50.300:FF:001825">
    <property type="entry name" value="Bifunctional adenosylcobalamin biosynthesis protein"/>
    <property type="match status" value="1"/>
</dbReference>
<keyword evidence="10 14" id="KW-0547">Nucleotide-binding</keyword>
<dbReference type="EC" id="2.7.7.62" evidence="14"/>
<dbReference type="EC" id="2.7.1.156" evidence="14"/>
<feature type="active site" description="GMP-histidine intermediate" evidence="15">
    <location>
        <position position="48"/>
    </location>
</feature>
<evidence type="ECO:0000256" key="6">
    <source>
        <dbReference type="ARBA" id="ARBA00005159"/>
    </source>
</evidence>
<dbReference type="NCBIfam" id="NF004469">
    <property type="entry name" value="PRK05800.1"/>
    <property type="match status" value="1"/>
</dbReference>
<keyword evidence="12 14" id="KW-0067">ATP-binding</keyword>
<protein>
    <recommendedName>
        <fullName evidence="14">Bifunctional adenosylcobalamin biosynthesis protein</fullName>
        <ecNumber evidence="14">2.7.1.156</ecNumber>
        <ecNumber evidence="14">2.7.7.62</ecNumber>
    </recommendedName>
</protein>
<dbReference type="GO" id="GO:0005524">
    <property type="term" value="F:ATP binding"/>
    <property type="evidence" value="ECO:0007669"/>
    <property type="project" value="UniProtKB-UniRule"/>
</dbReference>
<keyword evidence="17" id="KW-0548">Nucleotidyltransferase</keyword>
<feature type="binding site" evidence="16">
    <location>
        <position position="60"/>
    </location>
    <ligand>
        <name>GTP</name>
        <dbReference type="ChEBI" id="CHEBI:37565"/>
    </ligand>
</feature>
<dbReference type="CDD" id="cd00544">
    <property type="entry name" value="CobU"/>
    <property type="match status" value="1"/>
</dbReference>
<keyword evidence="13 14" id="KW-0342">GTP-binding</keyword>
<dbReference type="SUPFAM" id="SSF52540">
    <property type="entry name" value="P-loop containing nucleoside triphosphate hydrolases"/>
    <property type="match status" value="1"/>
</dbReference>
<dbReference type="InterPro" id="IPR027417">
    <property type="entry name" value="P-loop_NTPase"/>
</dbReference>
<evidence type="ECO:0000256" key="10">
    <source>
        <dbReference type="ARBA" id="ARBA00022741"/>
    </source>
</evidence>
<dbReference type="GO" id="GO:0009236">
    <property type="term" value="P:cobalamin biosynthetic process"/>
    <property type="evidence" value="ECO:0007669"/>
    <property type="project" value="UniProtKB-UniRule"/>
</dbReference>
<gene>
    <name evidence="17" type="ORF">SAMN05216198_1136</name>
</gene>
<comment type="pathway">
    <text evidence="6 14">Cofactor biosynthesis; adenosylcobalamin biosynthesis; adenosylcobalamin from cob(II)yrinate a,c-diamide: step 5/7.</text>
</comment>
<dbReference type="InterPro" id="IPR003203">
    <property type="entry name" value="CobU/CobP"/>
</dbReference>
<dbReference type="GO" id="GO:0005525">
    <property type="term" value="F:GTP binding"/>
    <property type="evidence" value="ECO:0007669"/>
    <property type="project" value="UniProtKB-UniRule"/>
</dbReference>
<evidence type="ECO:0000256" key="2">
    <source>
        <dbReference type="ARBA" id="ARBA00000711"/>
    </source>
</evidence>
<evidence type="ECO:0000256" key="7">
    <source>
        <dbReference type="ARBA" id="ARBA00007490"/>
    </source>
</evidence>
<evidence type="ECO:0000313" key="18">
    <source>
        <dbReference type="Proteomes" id="UP000243426"/>
    </source>
</evidence>
<evidence type="ECO:0000256" key="12">
    <source>
        <dbReference type="ARBA" id="ARBA00022840"/>
    </source>
</evidence>
<keyword evidence="8 14" id="KW-0169">Cobalamin biosynthesis</keyword>
<feature type="binding site" evidence="16">
    <location>
        <begin position="7"/>
        <end position="14"/>
    </location>
    <ligand>
        <name>GTP</name>
        <dbReference type="ChEBI" id="CHEBI:37565"/>
    </ligand>
</feature>
<evidence type="ECO:0000256" key="13">
    <source>
        <dbReference type="ARBA" id="ARBA00023134"/>
    </source>
</evidence>
<organism evidence="17 18">
    <name type="scientific">Halopseudomonas litoralis</name>
    <dbReference type="NCBI Taxonomy" id="797277"/>
    <lineage>
        <taxon>Bacteria</taxon>
        <taxon>Pseudomonadati</taxon>
        <taxon>Pseudomonadota</taxon>
        <taxon>Gammaproteobacteria</taxon>
        <taxon>Pseudomonadales</taxon>
        <taxon>Pseudomonadaceae</taxon>
        <taxon>Halopseudomonas</taxon>
    </lineage>
</organism>
<dbReference type="Pfam" id="PF02283">
    <property type="entry name" value="CobU"/>
    <property type="match status" value="1"/>
</dbReference>
<dbReference type="GO" id="GO:0043752">
    <property type="term" value="F:adenosylcobinamide kinase activity"/>
    <property type="evidence" value="ECO:0007669"/>
    <property type="project" value="UniProtKB-EC"/>
</dbReference>
<evidence type="ECO:0000256" key="4">
    <source>
        <dbReference type="ARBA" id="ARBA00003889"/>
    </source>
</evidence>
<dbReference type="AlphaFoldDB" id="A0A1H1PAH6"/>
<dbReference type="UniPathway" id="UPA00148">
    <property type="reaction ID" value="UER00236"/>
</dbReference>
<evidence type="ECO:0000256" key="8">
    <source>
        <dbReference type="ARBA" id="ARBA00022573"/>
    </source>
</evidence>
<comment type="catalytic activity">
    <reaction evidence="1 14">
        <text>adenosylcob(III)inamide + ATP = adenosylcob(III)inamide phosphate + ADP + H(+)</text>
        <dbReference type="Rhea" id="RHEA:15769"/>
        <dbReference type="ChEBI" id="CHEBI:2480"/>
        <dbReference type="ChEBI" id="CHEBI:15378"/>
        <dbReference type="ChEBI" id="CHEBI:30616"/>
        <dbReference type="ChEBI" id="CHEBI:58502"/>
        <dbReference type="ChEBI" id="CHEBI:456216"/>
        <dbReference type="EC" id="2.7.1.156"/>
    </reaction>
</comment>
<keyword evidence="18" id="KW-1185">Reference proteome</keyword>
<dbReference type="PANTHER" id="PTHR34848">
    <property type="match status" value="1"/>
</dbReference>
<evidence type="ECO:0000256" key="15">
    <source>
        <dbReference type="PIRSR" id="PIRSR006135-1"/>
    </source>
</evidence>
<name>A0A1H1PAH6_9GAMM</name>
<dbReference type="PANTHER" id="PTHR34848:SF1">
    <property type="entry name" value="BIFUNCTIONAL ADENOSYLCOBALAMIN BIOSYNTHESIS PROTEIN COBU"/>
    <property type="match status" value="1"/>
</dbReference>
<sequence length="186" mass="20706">MIELILGGARSGKSRLAESLALDSGLAVTYIATSQPLDEEMRLRIAHHRQRRPAHWQLVEEPLALAQVLREQAEPERCLLVDCLTLWLTNLLLHEDAERLQRERQALLDVLDELPGRVILVSNETGMGVVPLGELSRRYVDEAGWLHQALARCSDRVQFCVAGLPMLLKGAKDSTGTDDLKLSGNL</sequence>
<feature type="binding site" evidence="16">
    <location>
        <begin position="32"/>
        <end position="34"/>
    </location>
    <ligand>
        <name>GTP</name>
        <dbReference type="ChEBI" id="CHEBI:37565"/>
    </ligand>
</feature>
<dbReference type="EMBL" id="LT629748">
    <property type="protein sequence ID" value="SDS08286.1"/>
    <property type="molecule type" value="Genomic_DNA"/>
</dbReference>
<dbReference type="RefSeq" id="WP_090272436.1">
    <property type="nucleotide sequence ID" value="NZ_LT629748.1"/>
</dbReference>
<dbReference type="STRING" id="797277.SAMN05216198_1136"/>
<comment type="catalytic activity">
    <reaction evidence="3">
        <text>adenosylcob(III)inamide + GTP = adenosylcob(III)inamide phosphate + GDP + H(+)</text>
        <dbReference type="Rhea" id="RHEA:15765"/>
        <dbReference type="ChEBI" id="CHEBI:2480"/>
        <dbReference type="ChEBI" id="CHEBI:15378"/>
        <dbReference type="ChEBI" id="CHEBI:37565"/>
        <dbReference type="ChEBI" id="CHEBI:58189"/>
        <dbReference type="ChEBI" id="CHEBI:58502"/>
        <dbReference type="EC" id="2.7.1.156"/>
    </reaction>
</comment>
<keyword evidence="9 14" id="KW-0808">Transferase</keyword>
<dbReference type="Proteomes" id="UP000243426">
    <property type="component" value="Chromosome I"/>
</dbReference>
<evidence type="ECO:0000313" key="17">
    <source>
        <dbReference type="EMBL" id="SDS08286.1"/>
    </source>
</evidence>
<evidence type="ECO:0000256" key="9">
    <source>
        <dbReference type="ARBA" id="ARBA00022679"/>
    </source>
</evidence>
<evidence type="ECO:0000256" key="16">
    <source>
        <dbReference type="PIRSR" id="PIRSR006135-2"/>
    </source>
</evidence>
<dbReference type="PIRSF" id="PIRSF006135">
    <property type="entry name" value="CobU"/>
    <property type="match status" value="1"/>
</dbReference>
<comment type="catalytic activity">
    <reaction evidence="2 14">
        <text>adenosylcob(III)inamide phosphate + GTP + H(+) = adenosylcob(III)inamide-GDP + diphosphate</text>
        <dbReference type="Rhea" id="RHEA:22712"/>
        <dbReference type="ChEBI" id="CHEBI:15378"/>
        <dbReference type="ChEBI" id="CHEBI:33019"/>
        <dbReference type="ChEBI" id="CHEBI:37565"/>
        <dbReference type="ChEBI" id="CHEBI:58502"/>
        <dbReference type="ChEBI" id="CHEBI:60487"/>
        <dbReference type="EC" id="2.7.7.62"/>
    </reaction>
</comment>
<evidence type="ECO:0000256" key="1">
    <source>
        <dbReference type="ARBA" id="ARBA00000312"/>
    </source>
</evidence>
<dbReference type="GO" id="GO:0008820">
    <property type="term" value="F:cobinamide phosphate guanylyltransferase activity"/>
    <property type="evidence" value="ECO:0007669"/>
    <property type="project" value="UniProtKB-UniRule"/>
</dbReference>
<comment type="pathway">
    <text evidence="5 14">Cofactor biosynthesis; adenosylcobalamin biosynthesis; adenosylcobalamin from cob(II)yrinate a,c-diamide: step 6/7.</text>
</comment>
<comment type="similarity">
    <text evidence="7 14">Belongs to the CobU/CobP family.</text>
</comment>
<dbReference type="OrthoDB" id="9788370at2"/>
<feature type="binding site" evidence="16">
    <location>
        <begin position="49"/>
        <end position="52"/>
    </location>
    <ligand>
        <name>GTP</name>
        <dbReference type="ChEBI" id="CHEBI:37565"/>
    </ligand>
</feature>
<accession>A0A1H1PAH6</accession>
<reference evidence="18" key="1">
    <citation type="submission" date="2016-10" db="EMBL/GenBank/DDBJ databases">
        <authorList>
            <person name="Varghese N."/>
            <person name="Submissions S."/>
        </authorList>
    </citation>
    <scope>NUCLEOTIDE SEQUENCE [LARGE SCALE GENOMIC DNA]</scope>
    <source>
        <strain evidence="18">2SM5</strain>
    </source>
</reference>
<evidence type="ECO:0000256" key="3">
    <source>
        <dbReference type="ARBA" id="ARBA00001522"/>
    </source>
</evidence>
<evidence type="ECO:0000256" key="14">
    <source>
        <dbReference type="PIRNR" id="PIRNR006135"/>
    </source>
</evidence>
<proteinExistence type="inferred from homology"/>
<dbReference type="Gene3D" id="3.40.50.300">
    <property type="entry name" value="P-loop containing nucleotide triphosphate hydrolases"/>
    <property type="match status" value="1"/>
</dbReference>
<evidence type="ECO:0000256" key="11">
    <source>
        <dbReference type="ARBA" id="ARBA00022777"/>
    </source>
</evidence>
<evidence type="ECO:0000256" key="5">
    <source>
        <dbReference type="ARBA" id="ARBA00004692"/>
    </source>
</evidence>
<feature type="binding site" evidence="16">
    <location>
        <position position="82"/>
    </location>
    <ligand>
        <name>GTP</name>
        <dbReference type="ChEBI" id="CHEBI:37565"/>
    </ligand>
</feature>
<keyword evidence="11 14" id="KW-0418">Kinase</keyword>
<comment type="function">
    <text evidence="4 14">Catalyzes ATP-dependent phosphorylation of adenosylcobinamide and addition of GMP to adenosylcobinamide phosphate.</text>
</comment>